<accession>A0A0U2P9K9</accession>
<keyword evidence="1" id="KW-1133">Transmembrane helix</keyword>
<feature type="transmembrane region" description="Helical" evidence="1">
    <location>
        <begin position="14"/>
        <end position="38"/>
    </location>
</feature>
<dbReference type="SMART" id="SM00052">
    <property type="entry name" value="EAL"/>
    <property type="match status" value="1"/>
</dbReference>
<dbReference type="Pfam" id="PF00990">
    <property type="entry name" value="GGDEF"/>
    <property type="match status" value="1"/>
</dbReference>
<gene>
    <name evidence="3" type="ORF">AT705_12960</name>
</gene>
<dbReference type="Gene3D" id="3.30.70.270">
    <property type="match status" value="1"/>
</dbReference>
<keyword evidence="1" id="KW-0472">Membrane</keyword>
<dbReference type="KEGG" id="prr:AT705_12960"/>
<dbReference type="Gene3D" id="3.20.20.450">
    <property type="entry name" value="EAL domain"/>
    <property type="match status" value="1"/>
</dbReference>
<evidence type="ECO:0000259" key="2">
    <source>
        <dbReference type="PROSITE" id="PS50883"/>
    </source>
</evidence>
<dbReference type="InterPro" id="IPR001633">
    <property type="entry name" value="EAL_dom"/>
</dbReference>
<dbReference type="PANTHER" id="PTHR33121">
    <property type="entry name" value="CYCLIC DI-GMP PHOSPHODIESTERASE PDEF"/>
    <property type="match status" value="1"/>
</dbReference>
<dbReference type="SUPFAM" id="SSF55073">
    <property type="entry name" value="Nucleotide cyclase"/>
    <property type="match status" value="1"/>
</dbReference>
<dbReference type="GO" id="GO:0071111">
    <property type="term" value="F:cyclic-guanylate-specific phosphodiesterase activity"/>
    <property type="evidence" value="ECO:0007669"/>
    <property type="project" value="InterPro"/>
</dbReference>
<dbReference type="InterPro" id="IPR035919">
    <property type="entry name" value="EAL_sf"/>
</dbReference>
<evidence type="ECO:0000313" key="3">
    <source>
        <dbReference type="EMBL" id="ALU43773.1"/>
    </source>
</evidence>
<evidence type="ECO:0000313" key="4">
    <source>
        <dbReference type="Proteomes" id="UP000069015"/>
    </source>
</evidence>
<feature type="transmembrane region" description="Helical" evidence="1">
    <location>
        <begin position="117"/>
        <end position="138"/>
    </location>
</feature>
<dbReference type="Pfam" id="PF00563">
    <property type="entry name" value="EAL"/>
    <property type="match status" value="1"/>
</dbReference>
<dbReference type="RefSeq" id="WP_058796900.1">
    <property type="nucleotide sequence ID" value="NZ_CP013611.1"/>
</dbReference>
<dbReference type="CDD" id="cd01948">
    <property type="entry name" value="EAL"/>
    <property type="match status" value="1"/>
</dbReference>
<dbReference type="InterPro" id="IPR043128">
    <property type="entry name" value="Rev_trsase/Diguanyl_cyclase"/>
</dbReference>
<dbReference type="PANTHER" id="PTHR33121:SF79">
    <property type="entry name" value="CYCLIC DI-GMP PHOSPHODIESTERASE PDED-RELATED"/>
    <property type="match status" value="1"/>
</dbReference>
<organism evidence="3 4">
    <name type="scientific">Pseudoalteromonas rubra</name>
    <dbReference type="NCBI Taxonomy" id="43658"/>
    <lineage>
        <taxon>Bacteria</taxon>
        <taxon>Pseudomonadati</taxon>
        <taxon>Pseudomonadota</taxon>
        <taxon>Gammaproteobacteria</taxon>
        <taxon>Alteromonadales</taxon>
        <taxon>Pseudoalteromonadaceae</taxon>
        <taxon>Pseudoalteromonas</taxon>
    </lineage>
</organism>
<reference evidence="3 4" key="1">
    <citation type="submission" date="2015-12" db="EMBL/GenBank/DDBJ databases">
        <title>Complete genome sequence of Pseudoalteromonas rubra SCSIO 6842, harboring a conjugative plasmid.</title>
        <authorList>
            <person name="Li B."/>
            <person name="Wang X."/>
        </authorList>
    </citation>
    <scope>NUCLEOTIDE SEQUENCE [LARGE SCALE GENOMIC DNA]</scope>
    <source>
        <strain evidence="3 4">SCSIO 6842</strain>
    </source>
</reference>
<dbReference type="Proteomes" id="UP000069015">
    <property type="component" value="Chromosome 1"/>
</dbReference>
<dbReference type="InterPro" id="IPR000160">
    <property type="entry name" value="GGDEF_dom"/>
</dbReference>
<evidence type="ECO:0000256" key="1">
    <source>
        <dbReference type="SAM" id="Phobius"/>
    </source>
</evidence>
<feature type="domain" description="EAL" evidence="2">
    <location>
        <begin position="349"/>
        <end position="605"/>
    </location>
</feature>
<feature type="transmembrane region" description="Helical" evidence="1">
    <location>
        <begin position="93"/>
        <end position="110"/>
    </location>
</feature>
<dbReference type="EMBL" id="CP013611">
    <property type="protein sequence ID" value="ALU43773.1"/>
    <property type="molecule type" value="Genomic_DNA"/>
</dbReference>
<dbReference type="PROSITE" id="PS50883">
    <property type="entry name" value="EAL"/>
    <property type="match status" value="1"/>
</dbReference>
<proteinExistence type="predicted"/>
<feature type="transmembrane region" description="Helical" evidence="1">
    <location>
        <begin position="71"/>
        <end position="87"/>
    </location>
</feature>
<dbReference type="InterPro" id="IPR050706">
    <property type="entry name" value="Cyclic-di-GMP_PDE-like"/>
</dbReference>
<name>A0A0U2P9K9_9GAMM</name>
<keyword evidence="1" id="KW-0812">Transmembrane</keyword>
<dbReference type="SUPFAM" id="SSF141868">
    <property type="entry name" value="EAL domain-like"/>
    <property type="match status" value="1"/>
</dbReference>
<dbReference type="AlphaFoldDB" id="A0A0U2P9K9"/>
<protein>
    <submittedName>
        <fullName evidence="3">Diguanylate phosphodiesterase</fullName>
    </submittedName>
</protein>
<sequence>MTKKALLKHCNKSIILLLTVFPAAVMAAVGGVSVASFWQGAGQHSPMLMAFVAGALLSASIGAIMVSQQPLHRIVYATTTAVALAFLADTAHLFSYLLAPLLVLHIWLAIRSEQLRYQVVTCFSVCAAAFALAGILFWQLSPGLLVLALLPMFLAESTLSRASLVPLPSAGSEESKTADILELPDRAGFRSAFYEFRQRDPSEAMLVMIRLEGFQQVNFHLGREFGDLLLAQSANRIKQHLQHPDVMPIPLGNEVSRLAHLGGLHFVFVCSLVNQHHLHEQVIGEIIESTLKPFNVGNCTIEVKARASYVNCDEEQGLFENLLTCAFLALDSQPDSPIAPYQQQMQINRLEQQARLAELAHIDFRQELELYFQPVVRNEDGDIEFLELLLRWQHPKQGILAAGKFIEDIRIAGLALPVAQYVIERAAEIALALRMEGIAMPLSLNLFGPEMLHEEFIEFIDHVLLEHQLKPGDLIIECPASLFTSLEPQGIAMVSRLRSMGLRLCIDSFGETPVTLSKLPQLTVDYVKLGRSLTSDHGHQGTFKSVVRGIVEMQQIQECKVICEGVESPEQLQFVKSLNTFAAQGYYFARPLSSVGMISWLKQWRWEHPEDTPETFQPDSN</sequence>
<dbReference type="InterPro" id="IPR029787">
    <property type="entry name" value="Nucleotide_cyclase"/>
</dbReference>
<feature type="transmembrane region" description="Helical" evidence="1">
    <location>
        <begin position="44"/>
        <end position="64"/>
    </location>
</feature>